<dbReference type="SUPFAM" id="SSF55136">
    <property type="entry name" value="Probable bacterial effector-binding domain"/>
    <property type="match status" value="1"/>
</dbReference>
<gene>
    <name evidence="3" type="ORF">ACGLYG10_0975</name>
</gene>
<dbReference type="InterPro" id="IPR000551">
    <property type="entry name" value="MerR-type_HTH_dom"/>
</dbReference>
<evidence type="ECO:0000256" key="1">
    <source>
        <dbReference type="ARBA" id="ARBA00023125"/>
    </source>
</evidence>
<sequence length="281" mass="31473">MRQDDLSRDLIKVSEMAALHGVSRQTLILYDRNGLLKPAHVSDTGYRYYSIDQVPRLRLICLLKAMGVPLARIKAYLDDRSVEGIRGLLRERAAQIEEEIVRLRLQWEDIARLDDIFATATASEKNVDTPHVRTLPQRRALFAPYPAEGDADLKRLHLALMDAWGRLLDAGAIPSRGFGFLLDAAALAGDRPLAGAGSLIILPREIPLDDAEFVTLPAGEYACMYKYSMPYDVEPARELLSWMSDRGMQAAGPVVDRCLLDTVFHTEEHDADFCRLEILLA</sequence>
<dbReference type="Pfam" id="PF13411">
    <property type="entry name" value="MerR_1"/>
    <property type="match status" value="1"/>
</dbReference>
<dbReference type="STRING" id="1892869.ACGLYG10_0975"/>
<keyword evidence="1" id="KW-0238">DNA-binding</keyword>
<dbReference type="PANTHER" id="PTHR30204:SF97">
    <property type="entry name" value="MERR FAMILY REGULATORY PROTEIN"/>
    <property type="match status" value="1"/>
</dbReference>
<proteinExistence type="predicted"/>
<dbReference type="OrthoDB" id="7849865at2"/>
<reference evidence="4" key="1">
    <citation type="submission" date="2016-09" db="EMBL/GenBank/DDBJ databases">
        <authorList>
            <person name="Strepis N."/>
        </authorList>
    </citation>
    <scope>NUCLEOTIDE SEQUENCE [LARGE SCALE GENOMIC DNA]</scope>
</reference>
<dbReference type="PANTHER" id="PTHR30204">
    <property type="entry name" value="REDOX-CYCLING DRUG-SENSING TRANSCRIPTIONAL ACTIVATOR SOXR"/>
    <property type="match status" value="1"/>
</dbReference>
<dbReference type="InterPro" id="IPR011256">
    <property type="entry name" value="Reg_factor_effector_dom_sf"/>
</dbReference>
<dbReference type="SMART" id="SM00422">
    <property type="entry name" value="HTH_MERR"/>
    <property type="match status" value="1"/>
</dbReference>
<organism evidence="3 4">
    <name type="scientific">Actinomyces glycerinitolerans</name>
    <dbReference type="NCBI Taxonomy" id="1892869"/>
    <lineage>
        <taxon>Bacteria</taxon>
        <taxon>Bacillati</taxon>
        <taxon>Actinomycetota</taxon>
        <taxon>Actinomycetes</taxon>
        <taxon>Actinomycetales</taxon>
        <taxon>Actinomycetaceae</taxon>
        <taxon>Actinomyces</taxon>
    </lineage>
</organism>
<evidence type="ECO:0000259" key="2">
    <source>
        <dbReference type="PROSITE" id="PS50937"/>
    </source>
</evidence>
<evidence type="ECO:0000313" key="3">
    <source>
        <dbReference type="EMBL" id="SHE24766.1"/>
    </source>
</evidence>
<dbReference type="SUPFAM" id="SSF46955">
    <property type="entry name" value="Putative DNA-binding domain"/>
    <property type="match status" value="1"/>
</dbReference>
<dbReference type="InterPro" id="IPR009061">
    <property type="entry name" value="DNA-bd_dom_put_sf"/>
</dbReference>
<dbReference type="PROSITE" id="PS50937">
    <property type="entry name" value="HTH_MERR_2"/>
    <property type="match status" value="1"/>
</dbReference>
<feature type="domain" description="HTH merR-type" evidence="2">
    <location>
        <begin position="10"/>
        <end position="79"/>
    </location>
</feature>
<dbReference type="CDD" id="cd01107">
    <property type="entry name" value="HTH_BmrR"/>
    <property type="match status" value="1"/>
</dbReference>
<dbReference type="GO" id="GO:0003700">
    <property type="term" value="F:DNA-binding transcription factor activity"/>
    <property type="evidence" value="ECO:0007669"/>
    <property type="project" value="InterPro"/>
</dbReference>
<dbReference type="Gene3D" id="1.10.1660.10">
    <property type="match status" value="1"/>
</dbReference>
<dbReference type="GO" id="GO:0003677">
    <property type="term" value="F:DNA binding"/>
    <property type="evidence" value="ECO:0007669"/>
    <property type="project" value="UniProtKB-KW"/>
</dbReference>
<keyword evidence="4" id="KW-1185">Reference proteome</keyword>
<dbReference type="RefSeq" id="WP_073328503.1">
    <property type="nucleotide sequence ID" value="NZ_FQTT01000009.1"/>
</dbReference>
<accession>A0A1M4RXT0</accession>
<evidence type="ECO:0000313" key="4">
    <source>
        <dbReference type="Proteomes" id="UP000184291"/>
    </source>
</evidence>
<name>A0A1M4RXT0_9ACTO</name>
<protein>
    <recommendedName>
        <fullName evidence="2">HTH merR-type domain-containing protein</fullName>
    </recommendedName>
</protein>
<dbReference type="Proteomes" id="UP000184291">
    <property type="component" value="Unassembled WGS sequence"/>
</dbReference>
<dbReference type="InterPro" id="IPR047057">
    <property type="entry name" value="MerR_fam"/>
</dbReference>
<dbReference type="AlphaFoldDB" id="A0A1M4RXT0"/>
<dbReference type="EMBL" id="FQTT01000009">
    <property type="protein sequence ID" value="SHE24766.1"/>
    <property type="molecule type" value="Genomic_DNA"/>
</dbReference>